<dbReference type="PATRIC" id="fig|1638788.3.peg.12"/>
<reference evidence="2 3" key="1">
    <citation type="journal article" date="2016" name="Stand. Genomic Sci.">
        <title>Complete genome sequence and genomic characterization of Microcystis panniformis FACHB 1757 by third-generation sequencing.</title>
        <authorList>
            <person name="Zhang J.Y."/>
            <person name="Guan R."/>
            <person name="Zhang H.J."/>
            <person name="Li H."/>
            <person name="Xiao P."/>
            <person name="Yu G.L."/>
            <person name="Du L."/>
            <person name="Cao D.M."/>
            <person name="Zhu B.C."/>
            <person name="Li R.H."/>
            <person name="Lu Z.H."/>
        </authorList>
    </citation>
    <scope>NUCLEOTIDE SEQUENCE [LARGE SCALE GENOMIC DNA]</scope>
    <source>
        <strain evidence="2 3">FACHB-1757</strain>
    </source>
</reference>
<gene>
    <name evidence="2" type="ORF">VL20_11</name>
</gene>
<evidence type="ECO:0000313" key="2">
    <source>
        <dbReference type="EMBL" id="AKV65261.1"/>
    </source>
</evidence>
<sequence length="45" mass="5088">MNFCLEESCVSFLNWRAVKMPLSLKPDARPPTPCPHEKLFAATPN</sequence>
<organism evidence="2 3">
    <name type="scientific">Microcystis panniformis FACHB-1757</name>
    <dbReference type="NCBI Taxonomy" id="1638788"/>
    <lineage>
        <taxon>Bacteria</taxon>
        <taxon>Bacillati</taxon>
        <taxon>Cyanobacteriota</taxon>
        <taxon>Cyanophyceae</taxon>
        <taxon>Oscillatoriophycideae</taxon>
        <taxon>Chroococcales</taxon>
        <taxon>Microcystaceae</taxon>
        <taxon>Microcystis</taxon>
    </lineage>
</organism>
<feature type="region of interest" description="Disordered" evidence="1">
    <location>
        <begin position="26"/>
        <end position="45"/>
    </location>
</feature>
<dbReference type="KEGG" id="mpk:VL20_11"/>
<proteinExistence type="predicted"/>
<protein>
    <submittedName>
        <fullName evidence="2">Uncharacterized protein</fullName>
    </submittedName>
</protein>
<evidence type="ECO:0000256" key="1">
    <source>
        <dbReference type="SAM" id="MobiDB-lite"/>
    </source>
</evidence>
<keyword evidence="3" id="KW-1185">Reference proteome</keyword>
<dbReference type="EMBL" id="CP011339">
    <property type="protein sequence ID" value="AKV65261.1"/>
    <property type="molecule type" value="Genomic_DNA"/>
</dbReference>
<accession>A0A0K1RU81</accession>
<dbReference type="Proteomes" id="UP000068167">
    <property type="component" value="Chromosome"/>
</dbReference>
<dbReference type="AlphaFoldDB" id="A0A0K1RU81"/>
<evidence type="ECO:0000313" key="3">
    <source>
        <dbReference type="Proteomes" id="UP000068167"/>
    </source>
</evidence>
<name>A0A0K1RU81_9CHRO</name>